<keyword evidence="2" id="KW-0731">Sigma factor</keyword>
<accession>A0A2P8HCE7</accession>
<name>A0A2P8HCE7_CHINA</name>
<evidence type="ECO:0000256" key="1">
    <source>
        <dbReference type="ARBA" id="ARBA00023015"/>
    </source>
</evidence>
<organism evidence="6 7">
    <name type="scientific">Chitinophaga niastensis</name>
    <dbReference type="NCBI Taxonomy" id="536980"/>
    <lineage>
        <taxon>Bacteria</taxon>
        <taxon>Pseudomonadati</taxon>
        <taxon>Bacteroidota</taxon>
        <taxon>Chitinophagia</taxon>
        <taxon>Chitinophagales</taxon>
        <taxon>Chitinophagaceae</taxon>
        <taxon>Chitinophaga</taxon>
    </lineage>
</organism>
<dbReference type="Gene3D" id="1.10.1740.10">
    <property type="match status" value="1"/>
</dbReference>
<dbReference type="GO" id="GO:0006352">
    <property type="term" value="P:DNA-templated transcription initiation"/>
    <property type="evidence" value="ECO:0007669"/>
    <property type="project" value="InterPro"/>
</dbReference>
<evidence type="ECO:0000256" key="4">
    <source>
        <dbReference type="ARBA" id="ARBA00023163"/>
    </source>
</evidence>
<dbReference type="NCBIfam" id="TIGR02937">
    <property type="entry name" value="sigma70-ECF"/>
    <property type="match status" value="1"/>
</dbReference>
<protein>
    <submittedName>
        <fullName evidence="6">RNA polymerase sigma factor (Sigma-70 family)</fullName>
    </submittedName>
</protein>
<dbReference type="EMBL" id="PYAW01000007">
    <property type="protein sequence ID" value="PSL43894.1"/>
    <property type="molecule type" value="Genomic_DNA"/>
</dbReference>
<evidence type="ECO:0000256" key="2">
    <source>
        <dbReference type="ARBA" id="ARBA00023082"/>
    </source>
</evidence>
<evidence type="ECO:0000313" key="7">
    <source>
        <dbReference type="Proteomes" id="UP000240971"/>
    </source>
</evidence>
<keyword evidence="7" id="KW-1185">Reference proteome</keyword>
<dbReference type="InterPro" id="IPR014284">
    <property type="entry name" value="RNA_pol_sigma-70_dom"/>
</dbReference>
<dbReference type="PANTHER" id="PTHR43133:SF8">
    <property type="entry name" value="RNA POLYMERASE SIGMA FACTOR HI_1459-RELATED"/>
    <property type="match status" value="1"/>
</dbReference>
<feature type="domain" description="RNA polymerase sigma-70 region 2" evidence="5">
    <location>
        <begin position="26"/>
        <end position="92"/>
    </location>
</feature>
<dbReference type="InterPro" id="IPR013325">
    <property type="entry name" value="RNA_pol_sigma_r2"/>
</dbReference>
<keyword evidence="3" id="KW-0238">DNA-binding</keyword>
<dbReference type="OrthoDB" id="1027298at2"/>
<evidence type="ECO:0000313" key="6">
    <source>
        <dbReference type="EMBL" id="PSL43894.1"/>
    </source>
</evidence>
<gene>
    <name evidence="6" type="ORF">CLV51_107206</name>
</gene>
<reference evidence="6 7" key="1">
    <citation type="submission" date="2018-03" db="EMBL/GenBank/DDBJ databases">
        <title>Genomic Encyclopedia of Archaeal and Bacterial Type Strains, Phase II (KMG-II): from individual species to whole genera.</title>
        <authorList>
            <person name="Goeker M."/>
        </authorList>
    </citation>
    <scope>NUCLEOTIDE SEQUENCE [LARGE SCALE GENOMIC DNA]</scope>
    <source>
        <strain evidence="6 7">DSM 24859</strain>
    </source>
</reference>
<dbReference type="InterPro" id="IPR039425">
    <property type="entry name" value="RNA_pol_sigma-70-like"/>
</dbReference>
<proteinExistence type="predicted"/>
<sequence length="272" mass="30077">MEEKVDITLLVSQAAGGDKKALNSLMTAIQPDIYNLSLRMLWNPDEAKDCTQDILIRILGSISSFQGHSSFKTWYYRVASNHLLNHKIKQDKRAAATLSFDALGALLNENLSEPVVASDLERKIMAEEVKIGCSLGMLQCLDNGGRLVYILGEIIGINSIQGAVIMNISSENFRQQLARARKKITAFAGQYCGLVNTAAACSCNKAINRAVQSGMVNTQQLRYAHDGESLQLLQKLDRIVDKTKQLFTTIPRYNTPAATLDTIRAILIKEKM</sequence>
<dbReference type="Pfam" id="PF04542">
    <property type="entry name" value="Sigma70_r2"/>
    <property type="match status" value="1"/>
</dbReference>
<dbReference type="RefSeq" id="WP_158267152.1">
    <property type="nucleotide sequence ID" value="NZ_PYAW01000007.1"/>
</dbReference>
<evidence type="ECO:0000256" key="3">
    <source>
        <dbReference type="ARBA" id="ARBA00023125"/>
    </source>
</evidence>
<dbReference type="SUPFAM" id="SSF88946">
    <property type="entry name" value="Sigma2 domain of RNA polymerase sigma factors"/>
    <property type="match status" value="1"/>
</dbReference>
<keyword evidence="4" id="KW-0804">Transcription</keyword>
<evidence type="ECO:0000259" key="5">
    <source>
        <dbReference type="Pfam" id="PF04542"/>
    </source>
</evidence>
<comment type="caution">
    <text evidence="6">The sequence shown here is derived from an EMBL/GenBank/DDBJ whole genome shotgun (WGS) entry which is preliminary data.</text>
</comment>
<keyword evidence="1" id="KW-0805">Transcription regulation</keyword>
<dbReference type="GO" id="GO:0003677">
    <property type="term" value="F:DNA binding"/>
    <property type="evidence" value="ECO:0007669"/>
    <property type="project" value="UniProtKB-KW"/>
</dbReference>
<dbReference type="AlphaFoldDB" id="A0A2P8HCE7"/>
<dbReference type="PANTHER" id="PTHR43133">
    <property type="entry name" value="RNA POLYMERASE ECF-TYPE SIGMA FACTO"/>
    <property type="match status" value="1"/>
</dbReference>
<dbReference type="InterPro" id="IPR007627">
    <property type="entry name" value="RNA_pol_sigma70_r2"/>
</dbReference>
<dbReference type="Proteomes" id="UP000240971">
    <property type="component" value="Unassembled WGS sequence"/>
</dbReference>
<dbReference type="GO" id="GO:0016987">
    <property type="term" value="F:sigma factor activity"/>
    <property type="evidence" value="ECO:0007669"/>
    <property type="project" value="UniProtKB-KW"/>
</dbReference>